<dbReference type="SMART" id="SM00280">
    <property type="entry name" value="KAZAL"/>
    <property type="match status" value="4"/>
</dbReference>
<dbReference type="Proteomes" id="UP000695000">
    <property type="component" value="Unplaced"/>
</dbReference>
<dbReference type="Pfam" id="PF00050">
    <property type="entry name" value="Kazal_1"/>
    <property type="match status" value="4"/>
</dbReference>
<dbReference type="PROSITE" id="PS51465">
    <property type="entry name" value="KAZAL_2"/>
    <property type="match status" value="4"/>
</dbReference>
<reference evidence="4" key="1">
    <citation type="submission" date="2025-08" db="UniProtKB">
        <authorList>
            <consortium name="RefSeq"/>
        </authorList>
    </citation>
    <scope>IDENTIFICATION</scope>
    <source>
        <tissue evidence="4">Whole Larva</tissue>
    </source>
</reference>
<dbReference type="RefSeq" id="XP_017771018.1">
    <property type="nucleotide sequence ID" value="XM_017915529.1"/>
</dbReference>
<keyword evidence="4" id="KW-0722">Serine protease inhibitor</keyword>
<evidence type="ECO:0000313" key="4">
    <source>
        <dbReference type="RefSeq" id="XP_017771018.1"/>
    </source>
</evidence>
<protein>
    <submittedName>
        <fullName evidence="4">Serine protease inhibitor dipetalogastin-like</fullName>
    </submittedName>
</protein>
<dbReference type="PROSITE" id="PS00282">
    <property type="entry name" value="KAZAL_1"/>
    <property type="match status" value="3"/>
</dbReference>
<dbReference type="InterPro" id="IPR036058">
    <property type="entry name" value="Kazal_dom_sf"/>
</dbReference>
<feature type="signal peptide" evidence="1">
    <location>
        <begin position="1"/>
        <end position="16"/>
    </location>
</feature>
<name>A0ABM1M8W8_NICVS</name>
<evidence type="ECO:0000259" key="2">
    <source>
        <dbReference type="PROSITE" id="PS51465"/>
    </source>
</evidence>
<dbReference type="InterPro" id="IPR053265">
    <property type="entry name" value="Serpin"/>
</dbReference>
<dbReference type="PANTHER" id="PTHR21131">
    <property type="entry name" value="SERINE-TYPE ENDOPEPTIDASE INHIBITOR"/>
    <property type="match status" value="1"/>
</dbReference>
<keyword evidence="3" id="KW-1185">Reference proteome</keyword>
<dbReference type="SUPFAM" id="SSF100895">
    <property type="entry name" value="Kazal-type serine protease inhibitors"/>
    <property type="match status" value="4"/>
</dbReference>
<feature type="domain" description="Kazal-like" evidence="2">
    <location>
        <begin position="13"/>
        <end position="49"/>
    </location>
</feature>
<accession>A0ABM1M8W8</accession>
<feature type="domain" description="Kazal-like" evidence="2">
    <location>
        <begin position="116"/>
        <end position="158"/>
    </location>
</feature>
<feature type="domain" description="Kazal-like" evidence="2">
    <location>
        <begin position="159"/>
        <end position="217"/>
    </location>
</feature>
<evidence type="ECO:0000256" key="1">
    <source>
        <dbReference type="SAM" id="SignalP"/>
    </source>
</evidence>
<dbReference type="CDD" id="cd00104">
    <property type="entry name" value="KAZAL_FS"/>
    <property type="match status" value="3"/>
</dbReference>
<proteinExistence type="predicted"/>
<dbReference type="GeneID" id="108558567"/>
<feature type="chain" id="PRO_5046136804" evidence="1">
    <location>
        <begin position="17"/>
        <end position="217"/>
    </location>
</feature>
<keyword evidence="4" id="KW-0646">Protease inhibitor</keyword>
<sequence>MQVALLLLCAVGGSFALNCACPAIYMPVCGSDGKTYSTKCQLECLSKGSPDSNLRIVKVGECESKEEVCRCPMNLAPICGSNGQTYPNKCDLECVQRKTRDANLKIAYEGECKQREVKEVPCICNRMFQPVCGSDGVTYGNRCEFDCHVKRTRNTDLKIVMQDECNTVYRAGDECNCPRIYKPVCASNGQTYSNECQCKCFASTAKIDLRVVKEGEC</sequence>
<dbReference type="InterPro" id="IPR002350">
    <property type="entry name" value="Kazal_dom"/>
</dbReference>
<dbReference type="Gene3D" id="3.30.60.30">
    <property type="match status" value="4"/>
</dbReference>
<keyword evidence="1" id="KW-0732">Signal</keyword>
<organism evidence="3 4">
    <name type="scientific">Nicrophorus vespilloides</name>
    <name type="common">Boreal carrion beetle</name>
    <dbReference type="NCBI Taxonomy" id="110193"/>
    <lineage>
        <taxon>Eukaryota</taxon>
        <taxon>Metazoa</taxon>
        <taxon>Ecdysozoa</taxon>
        <taxon>Arthropoda</taxon>
        <taxon>Hexapoda</taxon>
        <taxon>Insecta</taxon>
        <taxon>Pterygota</taxon>
        <taxon>Neoptera</taxon>
        <taxon>Endopterygota</taxon>
        <taxon>Coleoptera</taxon>
        <taxon>Polyphaga</taxon>
        <taxon>Staphyliniformia</taxon>
        <taxon>Silphidae</taxon>
        <taxon>Nicrophorinae</taxon>
        <taxon>Nicrophorus</taxon>
    </lineage>
</organism>
<evidence type="ECO:0000313" key="3">
    <source>
        <dbReference type="Proteomes" id="UP000695000"/>
    </source>
</evidence>
<dbReference type="GO" id="GO:0004867">
    <property type="term" value="F:serine-type endopeptidase inhibitor activity"/>
    <property type="evidence" value="ECO:0007669"/>
    <property type="project" value="UniProtKB-KW"/>
</dbReference>
<dbReference type="PANTHER" id="PTHR21131:SF0">
    <property type="entry name" value="GEO10195P1-RELATED"/>
    <property type="match status" value="1"/>
</dbReference>
<feature type="domain" description="Kazal-like" evidence="2">
    <location>
        <begin position="56"/>
        <end position="114"/>
    </location>
</feature>
<gene>
    <name evidence="4" type="primary">LOC108558567</name>
</gene>